<comment type="subcellular location">
    <subcellularLocation>
        <location evidence="1">Membrane</location>
        <topology evidence="1">Multi-pass membrane protein</topology>
    </subcellularLocation>
</comment>
<evidence type="ECO:0000259" key="11">
    <source>
        <dbReference type="PROSITE" id="PS50937"/>
    </source>
</evidence>
<keyword evidence="13" id="KW-1185">Reference proteome</keyword>
<dbReference type="GO" id="GO:0016020">
    <property type="term" value="C:membrane"/>
    <property type="evidence" value="ECO:0007669"/>
    <property type="project" value="UniProtKB-SubCell"/>
</dbReference>
<feature type="transmembrane region" description="Helical" evidence="10">
    <location>
        <begin position="226"/>
        <end position="255"/>
    </location>
</feature>
<dbReference type="GO" id="GO:0003700">
    <property type="term" value="F:DNA-binding transcription factor activity"/>
    <property type="evidence" value="ECO:0007669"/>
    <property type="project" value="InterPro"/>
</dbReference>
<dbReference type="EMBL" id="JACOPO010000001">
    <property type="protein sequence ID" value="MBC5721433.1"/>
    <property type="molecule type" value="Genomic_DNA"/>
</dbReference>
<dbReference type="SUPFAM" id="SSF46955">
    <property type="entry name" value="Putative DNA-binding domain"/>
    <property type="match status" value="1"/>
</dbReference>
<comment type="caution">
    <text evidence="12">The sequence shown here is derived from an EMBL/GenBank/DDBJ whole genome shotgun (WGS) entry which is preliminary data.</text>
</comment>
<feature type="coiled-coil region" evidence="9">
    <location>
        <begin position="73"/>
        <end position="110"/>
    </location>
</feature>
<keyword evidence="5" id="KW-0805">Transcription regulation</keyword>
<reference evidence="12" key="1">
    <citation type="submission" date="2020-08" db="EMBL/GenBank/DDBJ databases">
        <title>Genome public.</title>
        <authorList>
            <person name="Liu C."/>
            <person name="Sun Q."/>
        </authorList>
    </citation>
    <scope>NUCLEOTIDE SEQUENCE</scope>
    <source>
        <strain evidence="12">NSJ-23</strain>
    </source>
</reference>
<keyword evidence="9" id="KW-0175">Coiled coil</keyword>
<protein>
    <submittedName>
        <fullName evidence="12">MerR family transcriptional regulator</fullName>
    </submittedName>
</protein>
<evidence type="ECO:0000256" key="5">
    <source>
        <dbReference type="ARBA" id="ARBA00023015"/>
    </source>
</evidence>
<dbReference type="SMART" id="SM00422">
    <property type="entry name" value="HTH_MERR"/>
    <property type="match status" value="1"/>
</dbReference>
<evidence type="ECO:0000256" key="10">
    <source>
        <dbReference type="SAM" id="Phobius"/>
    </source>
</evidence>
<evidence type="ECO:0000256" key="1">
    <source>
        <dbReference type="ARBA" id="ARBA00004141"/>
    </source>
</evidence>
<dbReference type="Pfam" id="PF06271">
    <property type="entry name" value="RDD"/>
    <property type="match status" value="1"/>
</dbReference>
<evidence type="ECO:0000256" key="4">
    <source>
        <dbReference type="ARBA" id="ARBA00022989"/>
    </source>
</evidence>
<dbReference type="GO" id="GO:0003677">
    <property type="term" value="F:DNA binding"/>
    <property type="evidence" value="ECO:0007669"/>
    <property type="project" value="UniProtKB-KW"/>
</dbReference>
<dbReference type="RefSeq" id="WP_186851902.1">
    <property type="nucleotide sequence ID" value="NZ_JACOPO010000001.1"/>
</dbReference>
<dbReference type="InterPro" id="IPR009061">
    <property type="entry name" value="DNA-bd_dom_put_sf"/>
</dbReference>
<evidence type="ECO:0000256" key="7">
    <source>
        <dbReference type="ARBA" id="ARBA00023136"/>
    </source>
</evidence>
<proteinExistence type="predicted"/>
<evidence type="ECO:0000256" key="3">
    <source>
        <dbReference type="ARBA" id="ARBA00022692"/>
    </source>
</evidence>
<dbReference type="PROSITE" id="PS50937">
    <property type="entry name" value="HTH_MERR_2"/>
    <property type="match status" value="1"/>
</dbReference>
<dbReference type="Proteomes" id="UP000628736">
    <property type="component" value="Unassembled WGS sequence"/>
</dbReference>
<evidence type="ECO:0000256" key="8">
    <source>
        <dbReference type="ARBA" id="ARBA00023163"/>
    </source>
</evidence>
<dbReference type="AlphaFoldDB" id="A0A8J6M698"/>
<evidence type="ECO:0000256" key="2">
    <source>
        <dbReference type="ARBA" id="ARBA00022491"/>
    </source>
</evidence>
<evidence type="ECO:0000313" key="13">
    <source>
        <dbReference type="Proteomes" id="UP000628736"/>
    </source>
</evidence>
<gene>
    <name evidence="12" type="ORF">H8S11_01150</name>
</gene>
<feature type="transmembrane region" description="Helical" evidence="10">
    <location>
        <begin position="146"/>
        <end position="167"/>
    </location>
</feature>
<dbReference type="PANTHER" id="PTHR30204:SF69">
    <property type="entry name" value="MERR-FAMILY TRANSCRIPTIONAL REGULATOR"/>
    <property type="match status" value="1"/>
</dbReference>
<keyword evidence="7 10" id="KW-0472">Membrane</keyword>
<organism evidence="12 13">
    <name type="scientific">Flintibacter hominis</name>
    <dbReference type="NCBI Taxonomy" id="2763048"/>
    <lineage>
        <taxon>Bacteria</taxon>
        <taxon>Bacillati</taxon>
        <taxon>Bacillota</taxon>
        <taxon>Clostridia</taxon>
        <taxon>Eubacteriales</taxon>
        <taxon>Flintibacter</taxon>
    </lineage>
</organism>
<dbReference type="PANTHER" id="PTHR30204">
    <property type="entry name" value="REDOX-CYCLING DRUG-SENSING TRANSCRIPTIONAL ACTIVATOR SOXR"/>
    <property type="match status" value="1"/>
</dbReference>
<accession>A0A8J6M698</accession>
<dbReference type="Pfam" id="PF13411">
    <property type="entry name" value="MerR_1"/>
    <property type="match status" value="1"/>
</dbReference>
<keyword evidence="8" id="KW-0804">Transcription</keyword>
<evidence type="ECO:0000256" key="6">
    <source>
        <dbReference type="ARBA" id="ARBA00023125"/>
    </source>
</evidence>
<dbReference type="CDD" id="cd00592">
    <property type="entry name" value="HTH_MerR-like"/>
    <property type="match status" value="1"/>
</dbReference>
<dbReference type="InterPro" id="IPR047057">
    <property type="entry name" value="MerR_fam"/>
</dbReference>
<keyword evidence="6" id="KW-0238">DNA-binding</keyword>
<keyword evidence="3 10" id="KW-0812">Transmembrane</keyword>
<evidence type="ECO:0000313" key="12">
    <source>
        <dbReference type="EMBL" id="MBC5721433.1"/>
    </source>
</evidence>
<feature type="transmembrane region" description="Helical" evidence="10">
    <location>
        <begin position="293"/>
        <end position="315"/>
    </location>
</feature>
<sequence length="484" mass="54311">MTIKEIEDRTGLPRANIRFYESQGLIAPSRGENGYRDYSQEDCQTLLKIKLLRKLDCSLEDIRSLQAGERSLDQLLEQRLAQLEGRYAELEQAKALCQKLREDRADWSSMDPARYLSWAPSTPADEVADIRFRIPWRRYFARSLDLLLYGTLWSVLLALVFRINILWRGPLGDLLDTAATLTLMAALEPLFLHRWGTTPGKALFRLKLTRSDGSYLSLQEGFRRTLSVIIMGLGLTITLSILALIPLVTLILGYVRCKKGREQPWALEDEAWSDGTDGTQGFWDQPRSGRRAAAYPGIYALCVALLMGAALFAAIPRHHGALTPEEFAANYNHLATFASAPEEPGYMLQPDGSWLQTDPNSFPIFLFGSGPLDMDIQSRQGAVTGLSFSMENREQGGVRSLSTTQVWHTVNALLGHGELLAHPSLKPVLSALKEPRPGTQSWTVDGWQLTLELELKGYDSHKGQLVSLPGQEQYVRYDFSIRQI</sequence>
<dbReference type="InterPro" id="IPR010432">
    <property type="entry name" value="RDD"/>
</dbReference>
<feature type="domain" description="HTH merR-type" evidence="11">
    <location>
        <begin position="1"/>
        <end position="68"/>
    </location>
</feature>
<keyword evidence="2" id="KW-0678">Repressor</keyword>
<dbReference type="Gene3D" id="1.10.1660.10">
    <property type="match status" value="1"/>
</dbReference>
<keyword evidence="4 10" id="KW-1133">Transmembrane helix</keyword>
<evidence type="ECO:0000256" key="9">
    <source>
        <dbReference type="SAM" id="Coils"/>
    </source>
</evidence>
<name>A0A8J6M698_9FIRM</name>
<dbReference type="InterPro" id="IPR000551">
    <property type="entry name" value="MerR-type_HTH_dom"/>
</dbReference>